<name>A0A6G0T4P5_APHGL</name>
<feature type="domain" description="Reverse transcriptase" evidence="1">
    <location>
        <begin position="195"/>
        <end position="448"/>
    </location>
</feature>
<dbReference type="Pfam" id="PF00078">
    <property type="entry name" value="RVT_1"/>
    <property type="match status" value="1"/>
</dbReference>
<keyword evidence="3" id="KW-1185">Reference proteome</keyword>
<dbReference type="Proteomes" id="UP000475862">
    <property type="component" value="Unassembled WGS sequence"/>
</dbReference>
<accession>A0A6G0T4P5</accession>
<dbReference type="GO" id="GO:0071897">
    <property type="term" value="P:DNA biosynthetic process"/>
    <property type="evidence" value="ECO:0007669"/>
    <property type="project" value="UniProtKB-ARBA"/>
</dbReference>
<dbReference type="CDD" id="cd01650">
    <property type="entry name" value="RT_nLTR_like"/>
    <property type="match status" value="1"/>
</dbReference>
<dbReference type="OrthoDB" id="6617084at2759"/>
<dbReference type="AlphaFoldDB" id="A0A6G0T4P5"/>
<gene>
    <name evidence="2" type="ORF">AGLY_013949</name>
</gene>
<evidence type="ECO:0000259" key="1">
    <source>
        <dbReference type="PROSITE" id="PS50878"/>
    </source>
</evidence>
<dbReference type="PANTHER" id="PTHR47027:SF20">
    <property type="entry name" value="REVERSE TRANSCRIPTASE-LIKE PROTEIN WITH RNA-DIRECTED DNA POLYMERASE DOMAIN"/>
    <property type="match status" value="1"/>
</dbReference>
<comment type="caution">
    <text evidence="2">The sequence shown here is derived from an EMBL/GenBank/DDBJ whole genome shotgun (WGS) entry which is preliminary data.</text>
</comment>
<reference evidence="2 3" key="1">
    <citation type="submission" date="2019-08" db="EMBL/GenBank/DDBJ databases">
        <title>The genome of the soybean aphid Biotype 1, its phylome, world population structure and adaptation to the North American continent.</title>
        <authorList>
            <person name="Giordano R."/>
            <person name="Donthu R.K."/>
            <person name="Hernandez A.G."/>
            <person name="Wright C.L."/>
            <person name="Zimin A.V."/>
        </authorList>
    </citation>
    <scope>NUCLEOTIDE SEQUENCE [LARGE SCALE GENOMIC DNA]</scope>
    <source>
        <tissue evidence="2">Whole aphids</tissue>
    </source>
</reference>
<dbReference type="EMBL" id="VYZN01000057">
    <property type="protein sequence ID" value="KAE9525900.1"/>
    <property type="molecule type" value="Genomic_DNA"/>
</dbReference>
<organism evidence="2 3">
    <name type="scientific">Aphis glycines</name>
    <name type="common">Soybean aphid</name>
    <dbReference type="NCBI Taxonomy" id="307491"/>
    <lineage>
        <taxon>Eukaryota</taxon>
        <taxon>Metazoa</taxon>
        <taxon>Ecdysozoa</taxon>
        <taxon>Arthropoda</taxon>
        <taxon>Hexapoda</taxon>
        <taxon>Insecta</taxon>
        <taxon>Pterygota</taxon>
        <taxon>Neoptera</taxon>
        <taxon>Paraneoptera</taxon>
        <taxon>Hemiptera</taxon>
        <taxon>Sternorrhyncha</taxon>
        <taxon>Aphidomorpha</taxon>
        <taxon>Aphidoidea</taxon>
        <taxon>Aphididae</taxon>
        <taxon>Aphidini</taxon>
        <taxon>Aphis</taxon>
        <taxon>Aphis</taxon>
    </lineage>
</organism>
<sequence>MPRLCGALDNKTENNKNGLLFGTWNERTLFKPGTAQNIVKEIEKYKLKIVALQEIRWDDTGTIKIVLCVLNAKVGKEAVFRPIIGSHSLHEVTNDNGLRLIDFVCGNGLVVKSTMFPNKNVYQGNTDVTRWKVVTESEIGKIKAVRKPWFNDICKDALHRRKEARNSWLNDQHNIKKEIVYKLCQKSTSRIFRNENPEETFKWTLVKPYDCESLPSTSNKIKQQIFRKKPIAEKIIRDYQGGFRPNRSTTDQIFVIRQTLQKMWEFNNDEYILFVDFKKAYDSIHWTSLINILREFKFPKKLVNLVEASINGTKIKVKLANMLSQPVEEVAGIRQEYALSTILFNLVLKKIVRKINLCEGAELGRLTINILAYRDDISLLERNREMIIKMGKSLIKTAEKLRLGINEENIENIVVSWRNGNQVQEEFIEVAEYKFKRVDQFKYLGAETWPLRKTEERRMAVFERKVLRKMYVVYFDVFTNEWRKLHNDELQSLFQRQDRLKEIKKRRLVWVRHTWRKHDSLIRRVIEENSVRRRPLGRPHLRCIRQWLQTHKACEVIALLLKWVDGYTLGTIGI</sequence>
<dbReference type="InterPro" id="IPR000477">
    <property type="entry name" value="RT_dom"/>
</dbReference>
<evidence type="ECO:0000313" key="3">
    <source>
        <dbReference type="Proteomes" id="UP000475862"/>
    </source>
</evidence>
<dbReference type="InterPro" id="IPR043502">
    <property type="entry name" value="DNA/RNA_pol_sf"/>
</dbReference>
<dbReference type="PANTHER" id="PTHR47027">
    <property type="entry name" value="REVERSE TRANSCRIPTASE DOMAIN-CONTAINING PROTEIN"/>
    <property type="match status" value="1"/>
</dbReference>
<dbReference type="PROSITE" id="PS50878">
    <property type="entry name" value="RT_POL"/>
    <property type="match status" value="1"/>
</dbReference>
<dbReference type="SUPFAM" id="SSF56672">
    <property type="entry name" value="DNA/RNA polymerases"/>
    <property type="match status" value="1"/>
</dbReference>
<protein>
    <recommendedName>
        <fullName evidence="1">Reverse transcriptase domain-containing protein</fullName>
    </recommendedName>
</protein>
<evidence type="ECO:0000313" key="2">
    <source>
        <dbReference type="EMBL" id="KAE9525900.1"/>
    </source>
</evidence>
<proteinExistence type="predicted"/>